<reference evidence="1" key="1">
    <citation type="journal article" date="2020" name="Nature">
        <title>Giant virus diversity and host interactions through global metagenomics.</title>
        <authorList>
            <person name="Schulz F."/>
            <person name="Roux S."/>
            <person name="Paez-Espino D."/>
            <person name="Jungbluth S."/>
            <person name="Walsh D.A."/>
            <person name="Denef V.J."/>
            <person name="McMahon K.D."/>
            <person name="Konstantinidis K.T."/>
            <person name="Eloe-Fadrosh E.A."/>
            <person name="Kyrpides N.C."/>
            <person name="Woyke T."/>
        </authorList>
    </citation>
    <scope>NUCLEOTIDE SEQUENCE</scope>
    <source>
        <strain evidence="1">GVMAG-M-3300023174-182</strain>
    </source>
</reference>
<sequence>MKEFVFLSGLPRTGSTLLSAILGQNPKIHAEGNSALCQLMWDTKNSLLINSKEQMTACNRLDSVNDILKELPNLYYKNAEEPIIFDKCRCWTVPSNIEIIKNYISKDFKIIILERPIIEIVKSFIKLFNKNVVYPANWDENIFRAGTDPIMKPLAGLMWAKQNNQNNNFLFITYDDLTNNTKETIKKIYEFCNWEYFEHDFENILPKYPENDKEAYGLEGQHSIRLKIGKIPNDTILSKELYNKCKILDKSLGYNY</sequence>
<dbReference type="Pfam" id="PF13469">
    <property type="entry name" value="Sulfotransfer_3"/>
    <property type="match status" value="1"/>
</dbReference>
<dbReference type="InterPro" id="IPR027417">
    <property type="entry name" value="P-loop_NTPase"/>
</dbReference>
<name>A0A6C0DIF4_9ZZZZ</name>
<organism evidence="1">
    <name type="scientific">viral metagenome</name>
    <dbReference type="NCBI Taxonomy" id="1070528"/>
    <lineage>
        <taxon>unclassified sequences</taxon>
        <taxon>metagenomes</taxon>
        <taxon>organismal metagenomes</taxon>
    </lineage>
</organism>
<dbReference type="EMBL" id="MN739617">
    <property type="protein sequence ID" value="QHT16211.1"/>
    <property type="molecule type" value="Genomic_DNA"/>
</dbReference>
<dbReference type="SUPFAM" id="SSF52540">
    <property type="entry name" value="P-loop containing nucleoside triphosphate hydrolases"/>
    <property type="match status" value="1"/>
</dbReference>
<evidence type="ECO:0000313" key="1">
    <source>
        <dbReference type="EMBL" id="QHT16211.1"/>
    </source>
</evidence>
<accession>A0A6C0DIF4</accession>
<proteinExistence type="predicted"/>
<dbReference type="AlphaFoldDB" id="A0A6C0DIF4"/>
<dbReference type="Gene3D" id="3.40.50.300">
    <property type="entry name" value="P-loop containing nucleotide triphosphate hydrolases"/>
    <property type="match status" value="1"/>
</dbReference>
<protein>
    <submittedName>
        <fullName evidence="1">Uncharacterized protein</fullName>
    </submittedName>
</protein>